<proteinExistence type="predicted"/>
<keyword evidence="2" id="KW-0067">ATP-binding</keyword>
<accession>A0ABT2TNG5</accession>
<dbReference type="SUPFAM" id="SSF52540">
    <property type="entry name" value="P-loop containing nucleoside triphosphate hydrolases"/>
    <property type="match status" value="1"/>
</dbReference>
<comment type="caution">
    <text evidence="6">The sequence shown here is derived from an EMBL/GenBank/DDBJ whole genome shotgun (WGS) entry which is preliminary data.</text>
</comment>
<organism evidence="6 7">
    <name type="scientific">Brotonthovivens ammoniilytica</name>
    <dbReference type="NCBI Taxonomy" id="2981725"/>
    <lineage>
        <taxon>Bacteria</taxon>
        <taxon>Bacillati</taxon>
        <taxon>Bacillota</taxon>
        <taxon>Clostridia</taxon>
        <taxon>Lachnospirales</taxon>
        <taxon>Lachnospiraceae</taxon>
        <taxon>Brotonthovivens</taxon>
    </lineage>
</organism>
<dbReference type="InterPro" id="IPR002197">
    <property type="entry name" value="HTH_Fis"/>
</dbReference>
<keyword evidence="1" id="KW-0547">Nucleotide-binding</keyword>
<dbReference type="InterPro" id="IPR009057">
    <property type="entry name" value="Homeodomain-like_sf"/>
</dbReference>
<dbReference type="CDD" id="cd00009">
    <property type="entry name" value="AAA"/>
    <property type="match status" value="1"/>
</dbReference>
<evidence type="ECO:0000259" key="5">
    <source>
        <dbReference type="PROSITE" id="PS50045"/>
    </source>
</evidence>
<dbReference type="PANTHER" id="PTHR32071:SF57">
    <property type="entry name" value="C4-DICARBOXYLATE TRANSPORT TRANSCRIPTIONAL REGULATORY PROTEIN DCTD"/>
    <property type="match status" value="1"/>
</dbReference>
<protein>
    <submittedName>
        <fullName evidence="6">Sigma 54-interacting transcriptional regulator</fullName>
    </submittedName>
</protein>
<evidence type="ECO:0000256" key="3">
    <source>
        <dbReference type="ARBA" id="ARBA00023015"/>
    </source>
</evidence>
<dbReference type="InterPro" id="IPR027417">
    <property type="entry name" value="P-loop_NTPase"/>
</dbReference>
<dbReference type="InterPro" id="IPR003593">
    <property type="entry name" value="AAA+_ATPase"/>
</dbReference>
<keyword evidence="7" id="KW-1185">Reference proteome</keyword>
<dbReference type="RefSeq" id="WP_158426407.1">
    <property type="nucleotide sequence ID" value="NZ_JAOQJQ010000010.1"/>
</dbReference>
<gene>
    <name evidence="6" type="ORF">OCV88_15795</name>
</gene>
<dbReference type="Pfam" id="PF00989">
    <property type="entry name" value="PAS"/>
    <property type="match status" value="1"/>
</dbReference>
<dbReference type="SUPFAM" id="SSF46689">
    <property type="entry name" value="Homeodomain-like"/>
    <property type="match status" value="1"/>
</dbReference>
<feature type="domain" description="Sigma-54 factor interaction" evidence="5">
    <location>
        <begin position="151"/>
        <end position="376"/>
    </location>
</feature>
<dbReference type="InterPro" id="IPR025944">
    <property type="entry name" value="Sigma_54_int_dom_CS"/>
</dbReference>
<evidence type="ECO:0000256" key="2">
    <source>
        <dbReference type="ARBA" id="ARBA00022840"/>
    </source>
</evidence>
<reference evidence="6 7" key="1">
    <citation type="journal article" date="2021" name="ISME Commun">
        <title>Automated analysis of genomic sequences facilitates high-throughput and comprehensive description of bacteria.</title>
        <authorList>
            <person name="Hitch T.C.A."/>
        </authorList>
    </citation>
    <scope>NUCLEOTIDE SEQUENCE [LARGE SCALE GENOMIC DNA]</scope>
    <source>
        <strain evidence="6 7">Sanger_109</strain>
    </source>
</reference>
<evidence type="ECO:0000256" key="4">
    <source>
        <dbReference type="ARBA" id="ARBA00023163"/>
    </source>
</evidence>
<evidence type="ECO:0000313" key="6">
    <source>
        <dbReference type="EMBL" id="MCU6763768.1"/>
    </source>
</evidence>
<dbReference type="Gene3D" id="1.10.8.60">
    <property type="match status" value="1"/>
</dbReference>
<dbReference type="Pfam" id="PF25601">
    <property type="entry name" value="AAA_lid_14"/>
    <property type="match status" value="1"/>
</dbReference>
<dbReference type="InterPro" id="IPR058031">
    <property type="entry name" value="AAA_lid_NorR"/>
</dbReference>
<dbReference type="InterPro" id="IPR013767">
    <property type="entry name" value="PAS_fold"/>
</dbReference>
<dbReference type="PROSITE" id="PS00688">
    <property type="entry name" value="SIGMA54_INTERACT_3"/>
    <property type="match status" value="1"/>
</dbReference>
<dbReference type="Gene3D" id="1.10.10.60">
    <property type="entry name" value="Homeodomain-like"/>
    <property type="match status" value="1"/>
</dbReference>
<dbReference type="SMART" id="SM00382">
    <property type="entry name" value="AAA"/>
    <property type="match status" value="1"/>
</dbReference>
<sequence length="469" mass="53102">MKLNLTRKEIHTRGGMLDHMMDALPNPSILVDENGLVLYASSQTRHLWEPNTEKRLNHPIQSEDSRAAVEETLRTGRASMDKLVHIKGHRTLSNMIPVFEDEEVIGVLCTITIQDIVMLKDMVAKLGRTTKDKEMYHTLSRVLSRYRFEDFLGTGDAAKKVIQQCRLAAKSDYSILIIGETGCGKEILAGAIHSERTKYRSKPFVKINCTAIPDNLIEAELFGYEKGAFTGAVSAKAGKFEQAADGTILLDEIGDMDIALQSKLLRVLEEREFERVGGDKVYPLQADIIATTNKNLAAMCAENKFRMDLYYRLAMLEIHIPPLRERKEDIPLLTEHFMKECGSRFSLEETAKDNLLLYSWPGNVRQLKHLITRLTVLYPNETVTGAVLEDYFKIGSGAAVDIKNEREAFQNFDSQEQLKPEDYSLKSVEKAHIQKRLRANEGNVLKTAKELGITRNTLYSKMRNYGITN</sequence>
<dbReference type="Gene3D" id="3.40.50.300">
    <property type="entry name" value="P-loop containing nucleotide triphosphate hydrolases"/>
    <property type="match status" value="1"/>
</dbReference>
<name>A0ABT2TNG5_9FIRM</name>
<evidence type="ECO:0000313" key="7">
    <source>
        <dbReference type="Proteomes" id="UP001652442"/>
    </source>
</evidence>
<evidence type="ECO:0000256" key="1">
    <source>
        <dbReference type="ARBA" id="ARBA00022741"/>
    </source>
</evidence>
<dbReference type="PRINTS" id="PR01590">
    <property type="entry name" value="HTHFIS"/>
</dbReference>
<dbReference type="PANTHER" id="PTHR32071">
    <property type="entry name" value="TRANSCRIPTIONAL REGULATORY PROTEIN"/>
    <property type="match status" value="1"/>
</dbReference>
<dbReference type="Pfam" id="PF00158">
    <property type="entry name" value="Sigma54_activat"/>
    <property type="match status" value="1"/>
</dbReference>
<dbReference type="EMBL" id="JAOQJQ010000010">
    <property type="protein sequence ID" value="MCU6763768.1"/>
    <property type="molecule type" value="Genomic_DNA"/>
</dbReference>
<dbReference type="PROSITE" id="PS50045">
    <property type="entry name" value="SIGMA54_INTERACT_4"/>
    <property type="match status" value="1"/>
</dbReference>
<keyword evidence="4" id="KW-0804">Transcription</keyword>
<dbReference type="Gene3D" id="3.30.450.20">
    <property type="entry name" value="PAS domain"/>
    <property type="match status" value="1"/>
</dbReference>
<dbReference type="Proteomes" id="UP001652442">
    <property type="component" value="Unassembled WGS sequence"/>
</dbReference>
<dbReference type="InterPro" id="IPR002078">
    <property type="entry name" value="Sigma_54_int"/>
</dbReference>
<keyword evidence="3" id="KW-0805">Transcription regulation</keyword>
<dbReference type="Pfam" id="PF02954">
    <property type="entry name" value="HTH_8"/>
    <property type="match status" value="1"/>
</dbReference>